<dbReference type="EMBL" id="AP025732">
    <property type="protein sequence ID" value="BDI16884.1"/>
    <property type="molecule type" value="Genomic_DNA"/>
</dbReference>
<protein>
    <recommendedName>
        <fullName evidence="3">Transposase</fullName>
    </recommendedName>
</protein>
<dbReference type="Proteomes" id="UP001055453">
    <property type="component" value="Chromosome"/>
</dbReference>
<name>A0ABN6Q261_NOSCO</name>
<evidence type="ECO:0000313" key="1">
    <source>
        <dbReference type="EMBL" id="BDI16884.1"/>
    </source>
</evidence>
<dbReference type="SUPFAM" id="SSF51182">
    <property type="entry name" value="RmlC-like cupins"/>
    <property type="match status" value="1"/>
</dbReference>
<gene>
    <name evidence="1" type="ORF">ANSO36C_26860</name>
</gene>
<evidence type="ECO:0008006" key="3">
    <source>
        <dbReference type="Google" id="ProtNLM"/>
    </source>
</evidence>
<sequence>MKGRDWLLTGDGQHQACKSVRAWDLLRENYRLYRFLTEVEDVLNNADDETNCLPEIRMLVRRLIVNSYWVQIQNLEPSPKREALFYSYMMNWVCR</sequence>
<dbReference type="InterPro" id="IPR011051">
    <property type="entry name" value="RmlC_Cupin_sf"/>
</dbReference>
<evidence type="ECO:0000313" key="2">
    <source>
        <dbReference type="Proteomes" id="UP001055453"/>
    </source>
</evidence>
<organism evidence="1 2">
    <name type="scientific">Nostoc cf. commune SO-36</name>
    <dbReference type="NCBI Taxonomy" id="449208"/>
    <lineage>
        <taxon>Bacteria</taxon>
        <taxon>Bacillati</taxon>
        <taxon>Cyanobacteriota</taxon>
        <taxon>Cyanophyceae</taxon>
        <taxon>Nostocales</taxon>
        <taxon>Nostocaceae</taxon>
        <taxon>Nostoc</taxon>
    </lineage>
</organism>
<proteinExistence type="predicted"/>
<accession>A0ABN6Q261</accession>
<reference evidence="1" key="1">
    <citation type="submission" date="2022-04" db="EMBL/GenBank/DDBJ databases">
        <title>Complete genome sequence of a cyanobacterium, Nostoc sp. SO-36, isolated in Antarctica.</title>
        <authorList>
            <person name="Kanesaki Y."/>
            <person name="Effendi D."/>
            <person name="Sakamoto T."/>
            <person name="Ohtani S."/>
            <person name="Awai K."/>
        </authorList>
    </citation>
    <scope>NUCLEOTIDE SEQUENCE</scope>
    <source>
        <strain evidence="1">SO-36</strain>
    </source>
</reference>
<keyword evidence="2" id="KW-1185">Reference proteome</keyword>